<evidence type="ECO:0000313" key="3">
    <source>
        <dbReference type="Proteomes" id="UP000636800"/>
    </source>
</evidence>
<name>A0A835RN06_VANPL</name>
<keyword evidence="1" id="KW-0812">Transmembrane</keyword>
<feature type="transmembrane region" description="Helical" evidence="1">
    <location>
        <begin position="64"/>
        <end position="85"/>
    </location>
</feature>
<comment type="caution">
    <text evidence="2">The sequence shown here is derived from an EMBL/GenBank/DDBJ whole genome shotgun (WGS) entry which is preliminary data.</text>
</comment>
<dbReference type="PANTHER" id="PTHR37741">
    <property type="entry name" value="TRANSMEMBRANE PROTEIN"/>
    <property type="match status" value="1"/>
</dbReference>
<evidence type="ECO:0000313" key="2">
    <source>
        <dbReference type="EMBL" id="KAG0495320.1"/>
    </source>
</evidence>
<proteinExistence type="predicted"/>
<evidence type="ECO:0000256" key="1">
    <source>
        <dbReference type="SAM" id="Phobius"/>
    </source>
</evidence>
<accession>A0A835RN06</accession>
<organism evidence="2 3">
    <name type="scientific">Vanilla planifolia</name>
    <name type="common">Vanilla</name>
    <dbReference type="NCBI Taxonomy" id="51239"/>
    <lineage>
        <taxon>Eukaryota</taxon>
        <taxon>Viridiplantae</taxon>
        <taxon>Streptophyta</taxon>
        <taxon>Embryophyta</taxon>
        <taxon>Tracheophyta</taxon>
        <taxon>Spermatophyta</taxon>
        <taxon>Magnoliopsida</taxon>
        <taxon>Liliopsida</taxon>
        <taxon>Asparagales</taxon>
        <taxon>Orchidaceae</taxon>
        <taxon>Vanilloideae</taxon>
        <taxon>Vanilleae</taxon>
        <taxon>Vanilla</taxon>
    </lineage>
</organism>
<keyword evidence="1" id="KW-0472">Membrane</keyword>
<dbReference type="OrthoDB" id="2017354at2759"/>
<dbReference type="Proteomes" id="UP000636800">
    <property type="component" value="Chromosome 1"/>
</dbReference>
<dbReference type="AlphaFoldDB" id="A0A835RN06"/>
<reference evidence="2 3" key="1">
    <citation type="journal article" date="2020" name="Nat. Food">
        <title>A phased Vanilla planifolia genome enables genetic improvement of flavour and production.</title>
        <authorList>
            <person name="Hasing T."/>
            <person name="Tang H."/>
            <person name="Brym M."/>
            <person name="Khazi F."/>
            <person name="Huang T."/>
            <person name="Chambers A.H."/>
        </authorList>
    </citation>
    <scope>NUCLEOTIDE SEQUENCE [LARGE SCALE GENOMIC DNA]</scope>
    <source>
        <tissue evidence="2">Leaf</tissue>
    </source>
</reference>
<dbReference type="EMBL" id="JADCNL010000001">
    <property type="protein sequence ID" value="KAG0495320.1"/>
    <property type="molecule type" value="Genomic_DNA"/>
</dbReference>
<dbReference type="PANTHER" id="PTHR37741:SF1">
    <property type="entry name" value="TRANSMEMBRANE PROTEIN"/>
    <property type="match status" value="1"/>
</dbReference>
<keyword evidence="1" id="KW-1133">Transmembrane helix</keyword>
<sequence>MEEEEQLPGINVSEKLNLGVSEEFPLDPISSDVAAAKELKEEAEERAQARSTAAGERCRSGSTLMTTLIVSGVVAVAIGIGFMVVKTIKVQKT</sequence>
<gene>
    <name evidence="2" type="ORF">HPP92_000011</name>
</gene>
<protein>
    <submittedName>
        <fullName evidence="2">Uncharacterized protein</fullName>
    </submittedName>
</protein>
<keyword evidence="3" id="KW-1185">Reference proteome</keyword>